<reference evidence="1 2" key="1">
    <citation type="submission" date="2018-10" db="EMBL/GenBank/DDBJ databases">
        <title>Genomic Encyclopedia of Archaeal and Bacterial Type Strains, Phase II (KMG-II): from individual species to whole genera.</title>
        <authorList>
            <person name="Goeker M."/>
        </authorList>
    </citation>
    <scope>NUCLEOTIDE SEQUENCE [LARGE SCALE GENOMIC DNA]</scope>
    <source>
        <strain evidence="1 2">DSM 11927</strain>
    </source>
</reference>
<dbReference type="RefSeq" id="WP_121304662.1">
    <property type="nucleotide sequence ID" value="NZ_RBWW01000003.1"/>
</dbReference>
<name>A0A495QR12_9EURY</name>
<dbReference type="AlphaFoldDB" id="A0A495QR12"/>
<dbReference type="InterPro" id="IPR020994">
    <property type="entry name" value="Uncharacterised_Ca-bd_CcbP"/>
</dbReference>
<protein>
    <submittedName>
        <fullName evidence="1">Calcium binding protein</fullName>
    </submittedName>
</protein>
<evidence type="ECO:0000313" key="2">
    <source>
        <dbReference type="Proteomes" id="UP000268233"/>
    </source>
</evidence>
<dbReference type="Proteomes" id="UP000268233">
    <property type="component" value="Unassembled WGS sequence"/>
</dbReference>
<evidence type="ECO:0000313" key="1">
    <source>
        <dbReference type="EMBL" id="RKS75922.1"/>
    </source>
</evidence>
<sequence length="122" mass="14284">MGRGEKDEDREERIRMEIVVDAYERHERVSGWYVYLEERLDTPFEARCIEERDVSPLTDGETVRVVRMSPIDACESEMFVTVDWGGRELGVPLAQLEPVDAPGETAQAIADWHYWDRRNYSF</sequence>
<dbReference type="Gene3D" id="6.10.140.400">
    <property type="match status" value="2"/>
</dbReference>
<comment type="caution">
    <text evidence="1">The sequence shown here is derived from an EMBL/GenBank/DDBJ whole genome shotgun (WGS) entry which is preliminary data.</text>
</comment>
<proteinExistence type="predicted"/>
<dbReference type="Pfam" id="PF11535">
    <property type="entry name" value="Calci_bind_CcbP"/>
    <property type="match status" value="1"/>
</dbReference>
<organism evidence="1 2">
    <name type="scientific">Haloarcula quadrata</name>
    <dbReference type="NCBI Taxonomy" id="182779"/>
    <lineage>
        <taxon>Archaea</taxon>
        <taxon>Methanobacteriati</taxon>
        <taxon>Methanobacteriota</taxon>
        <taxon>Stenosarchaea group</taxon>
        <taxon>Halobacteria</taxon>
        <taxon>Halobacteriales</taxon>
        <taxon>Haloarculaceae</taxon>
        <taxon>Haloarcula</taxon>
    </lineage>
</organism>
<gene>
    <name evidence="1" type="ORF">BDK61_4541</name>
</gene>
<dbReference type="EMBL" id="RBWW01000003">
    <property type="protein sequence ID" value="RKS75922.1"/>
    <property type="molecule type" value="Genomic_DNA"/>
</dbReference>
<keyword evidence="2" id="KW-1185">Reference proteome</keyword>
<accession>A0A495QR12</accession>